<dbReference type="EMBL" id="JACKTI010000029">
    <property type="protein sequence ID" value="MCV7023622.1"/>
    <property type="molecule type" value="Genomic_DNA"/>
</dbReference>
<reference evidence="1" key="2">
    <citation type="journal article" date="2022" name="BMC Genomics">
        <title>Comparative genome analysis of mycobacteria focusing on tRNA and non-coding RNA.</title>
        <authorList>
            <person name="Behra P.R.K."/>
            <person name="Pettersson B.M.F."/>
            <person name="Ramesh M."/>
            <person name="Das S."/>
            <person name="Dasgupta S."/>
            <person name="Kirsebom L.A."/>
        </authorList>
    </citation>
    <scope>NUCLEOTIDE SEQUENCE</scope>
    <source>
        <strain evidence="1">DSM 44203</strain>
    </source>
</reference>
<protein>
    <submittedName>
        <fullName evidence="1">Uncharacterized protein</fullName>
    </submittedName>
</protein>
<sequence length="99" mass="10674">MDAFVSVYVDMAASAADVRAAVAAVPVPDEVVDVVVDDRFIGDTFGCRIAVELVGTFDEGHQGLCIARGYAQRLSAVLGVPAFPLFDLLRLDQPERFMQ</sequence>
<dbReference type="RefSeq" id="WP_131808522.1">
    <property type="nucleotide sequence ID" value="NZ_BCTA01000013.1"/>
</dbReference>
<dbReference type="Proteomes" id="UP001207528">
    <property type="component" value="Unassembled WGS sequence"/>
</dbReference>
<reference evidence="1" key="1">
    <citation type="submission" date="2020-07" db="EMBL/GenBank/DDBJ databases">
        <authorList>
            <person name="Pettersson B.M.F."/>
            <person name="Behra P.R.K."/>
            <person name="Ramesh M."/>
            <person name="Das S."/>
            <person name="Dasgupta S."/>
            <person name="Kirsebom L.A."/>
        </authorList>
    </citation>
    <scope>NUCLEOTIDE SEQUENCE</scope>
    <source>
        <strain evidence="1">DSM 44203</strain>
    </source>
</reference>
<gene>
    <name evidence="1" type="ORF">H7I77_09710</name>
</gene>
<name>A0AAW5SJI6_MYCNV</name>
<proteinExistence type="predicted"/>
<organism evidence="1 2">
    <name type="scientific">Mycolicibacterium novocastrense</name>
    <name type="common">Mycobacterium novocastrense</name>
    <dbReference type="NCBI Taxonomy" id="59813"/>
    <lineage>
        <taxon>Bacteria</taxon>
        <taxon>Bacillati</taxon>
        <taxon>Actinomycetota</taxon>
        <taxon>Actinomycetes</taxon>
        <taxon>Mycobacteriales</taxon>
        <taxon>Mycobacteriaceae</taxon>
        <taxon>Mycolicibacterium</taxon>
    </lineage>
</organism>
<comment type="caution">
    <text evidence="1">The sequence shown here is derived from an EMBL/GenBank/DDBJ whole genome shotgun (WGS) entry which is preliminary data.</text>
</comment>
<evidence type="ECO:0000313" key="1">
    <source>
        <dbReference type="EMBL" id="MCV7023622.1"/>
    </source>
</evidence>
<evidence type="ECO:0000313" key="2">
    <source>
        <dbReference type="Proteomes" id="UP001207528"/>
    </source>
</evidence>
<accession>A0AAW5SJI6</accession>
<dbReference type="AlphaFoldDB" id="A0AAW5SJI6"/>